<dbReference type="InterPro" id="IPR059000">
    <property type="entry name" value="ATPase_P-type_domA"/>
</dbReference>
<dbReference type="Gene3D" id="3.40.50.1000">
    <property type="entry name" value="HAD superfamily/HAD-like"/>
    <property type="match status" value="1"/>
</dbReference>
<dbReference type="Gene3D" id="2.70.150.10">
    <property type="entry name" value="Calcium-transporting ATPase, cytoplasmic transduction domain A"/>
    <property type="match status" value="1"/>
</dbReference>
<dbReference type="SUPFAM" id="SSF56784">
    <property type="entry name" value="HAD-like"/>
    <property type="match status" value="1"/>
</dbReference>
<keyword evidence="5 10" id="KW-0547">Nucleotide-binding</keyword>
<dbReference type="InterPro" id="IPR027256">
    <property type="entry name" value="P-typ_ATPase_IB"/>
</dbReference>
<dbReference type="NCBIfam" id="TIGR01525">
    <property type="entry name" value="ATPase-IB_hvy"/>
    <property type="match status" value="1"/>
</dbReference>
<reference evidence="12 13" key="1">
    <citation type="submission" date="2023-10" db="EMBL/GenBank/DDBJ databases">
        <title>Two novel species belonging to the OM43/NOR5 clade.</title>
        <authorList>
            <person name="Park M."/>
        </authorList>
    </citation>
    <scope>NUCLEOTIDE SEQUENCE [LARGE SCALE GENOMIC DNA]</scope>
    <source>
        <strain evidence="12 13">IMCC43200</strain>
    </source>
</reference>
<dbReference type="InterPro" id="IPR009078">
    <property type="entry name" value="Ferritin-like_SF"/>
</dbReference>
<feature type="transmembrane region" description="Helical" evidence="10">
    <location>
        <begin position="396"/>
        <end position="419"/>
    </location>
</feature>
<dbReference type="Pfam" id="PF04945">
    <property type="entry name" value="YHS"/>
    <property type="match status" value="1"/>
</dbReference>
<feature type="transmembrane region" description="Helical" evidence="10">
    <location>
        <begin position="176"/>
        <end position="195"/>
    </location>
</feature>
<dbReference type="CDD" id="cd02094">
    <property type="entry name" value="P-type_ATPase_Cu-like"/>
    <property type="match status" value="1"/>
</dbReference>
<evidence type="ECO:0000256" key="10">
    <source>
        <dbReference type="RuleBase" id="RU362081"/>
    </source>
</evidence>
<dbReference type="SUPFAM" id="SSF81660">
    <property type="entry name" value="Metal cation-transporting ATPase, ATP-binding domain N"/>
    <property type="match status" value="1"/>
</dbReference>
<dbReference type="InterPro" id="IPR007029">
    <property type="entry name" value="YHS_dom"/>
</dbReference>
<dbReference type="InterPro" id="IPR018303">
    <property type="entry name" value="ATPase_P-typ_P_site"/>
</dbReference>
<keyword evidence="13" id="KW-1185">Reference proteome</keyword>
<dbReference type="PRINTS" id="PR00943">
    <property type="entry name" value="CUATPASE"/>
</dbReference>
<feature type="transmembrane region" description="Helical" evidence="10">
    <location>
        <begin position="116"/>
        <end position="134"/>
    </location>
</feature>
<dbReference type="SMART" id="SM00746">
    <property type="entry name" value="TRASH"/>
    <property type="match status" value="1"/>
</dbReference>
<evidence type="ECO:0000259" key="11">
    <source>
        <dbReference type="SMART" id="SM00746"/>
    </source>
</evidence>
<dbReference type="SFLD" id="SFLDS00003">
    <property type="entry name" value="Haloacid_Dehalogenase"/>
    <property type="match status" value="1"/>
</dbReference>
<dbReference type="PANTHER" id="PTHR43520">
    <property type="entry name" value="ATP7, ISOFORM B"/>
    <property type="match status" value="1"/>
</dbReference>
<dbReference type="SFLD" id="SFLDG00002">
    <property type="entry name" value="C1.7:_P-type_atpase_like"/>
    <property type="match status" value="1"/>
</dbReference>
<evidence type="ECO:0000256" key="3">
    <source>
        <dbReference type="ARBA" id="ARBA00022692"/>
    </source>
</evidence>
<dbReference type="PROSITE" id="PS00154">
    <property type="entry name" value="ATPASE_E1_E2"/>
    <property type="match status" value="1"/>
</dbReference>
<dbReference type="Proteomes" id="UP001626537">
    <property type="component" value="Chromosome"/>
</dbReference>
<dbReference type="Pfam" id="PF19335">
    <property type="entry name" value="HMBD"/>
    <property type="match status" value="1"/>
</dbReference>
<name>A0ABZ0I462_9GAMM</name>
<dbReference type="PRINTS" id="PR00119">
    <property type="entry name" value="CATATPASE"/>
</dbReference>
<gene>
    <name evidence="12" type="ORF">R0135_14030</name>
</gene>
<dbReference type="InterPro" id="IPR011017">
    <property type="entry name" value="TRASH_dom"/>
</dbReference>
<dbReference type="InterPro" id="IPR023298">
    <property type="entry name" value="ATPase_P-typ_TM_dom_sf"/>
</dbReference>
<dbReference type="InterPro" id="IPR036412">
    <property type="entry name" value="HAD-like_sf"/>
</dbReference>
<dbReference type="Gene3D" id="1.10.620.20">
    <property type="entry name" value="Ribonucleotide Reductase, subunit A"/>
    <property type="match status" value="1"/>
</dbReference>
<dbReference type="SUPFAM" id="SSF81653">
    <property type="entry name" value="Calcium ATPase, transduction domain A"/>
    <property type="match status" value="1"/>
</dbReference>
<dbReference type="Pfam" id="PF00702">
    <property type="entry name" value="Hydrolase"/>
    <property type="match status" value="1"/>
</dbReference>
<dbReference type="NCBIfam" id="TIGR01494">
    <property type="entry name" value="ATPase_P-type"/>
    <property type="match status" value="1"/>
</dbReference>
<feature type="transmembrane region" description="Helical" evidence="10">
    <location>
        <begin position="364"/>
        <end position="390"/>
    </location>
</feature>
<evidence type="ECO:0000256" key="2">
    <source>
        <dbReference type="ARBA" id="ARBA00006024"/>
    </source>
</evidence>
<keyword evidence="3 10" id="KW-0812">Transmembrane</keyword>
<evidence type="ECO:0000256" key="4">
    <source>
        <dbReference type="ARBA" id="ARBA00022723"/>
    </source>
</evidence>
<dbReference type="InterPro" id="IPR023214">
    <property type="entry name" value="HAD_sf"/>
</dbReference>
<dbReference type="Gene3D" id="3.40.1110.10">
    <property type="entry name" value="Calcium-transporting ATPase, cytoplasmic domain N"/>
    <property type="match status" value="1"/>
</dbReference>
<keyword evidence="4 10" id="KW-0479">Metal-binding</keyword>
<comment type="similarity">
    <text evidence="2 10">Belongs to the cation transport ATPase (P-type) (TC 3.A.3) family. Type IB subfamily.</text>
</comment>
<dbReference type="Pfam" id="PF00122">
    <property type="entry name" value="E1-E2_ATPase"/>
    <property type="match status" value="1"/>
</dbReference>
<keyword evidence="10" id="KW-1003">Cell membrane</keyword>
<sequence>MTKQDKTVSPETGKDPVCGMSVDAKSTHRYQHKGQTFCFCSAGCQSKFATSPDHYLAEGDKQEATELGVWHTCPMHPEVRQSGPGTCPKCGMALEPEAPSLGDSEHPELVDFRRRFLFSLPFTTMVFALAMLGHGHSWLPGIWQNWLELMLATPVVLWAGRPFFVRGIQSVINRSLNMWTLIGLGTSLAYLYSLVATVAPRVFPEAFAIDGRVSVYFEASAMIISLTLLGQLMELRARAQTSGAIKALLGLAPTTARRINDDGSEEDIAIENIQVGSRLRVTPGEKIPIDGIVEEGRSSVDESMLTGEPIPVTRTRGDRVIGATLNTNGTLVIRSEKVTSDTTLAQIVSLVIQAQRSRAPMQRLADVVSGYFVLVVLTVAIITFLSWGFVGPDPSWVYGLINAVAVLIVACPCALGLATPMSIMVATGKAANSGVLFHDAAAIEALRLIDTIVIDKTGTLTEGKPTFKKAVSLGELSADEVLRLAASLNQGSEHPLARAIVMAARERDMNLATVSDFDSESGIGVTGQLNGQLNGQQLSLGNTKFMRQHHVDVNSAQSSADQMRNQGASVMYLALSGKLVGLLAVSDPIKSSTHAAIRALHERGLKIIMATGDGEITAQAVASELGIDEVHSEVTPRDKLNLMSRLQAEGRKVAMAGDGINDAPALAQADVGIAMGTGTDVAMNSAQVTLIKGDLRGILEARRISELTVSNMRQNLLFALIYNSAGVPVAAGILYPLFGLLLSPMIAALAMSLSSVSVISNALRLRGQ</sequence>
<keyword evidence="6 10" id="KW-0067">ATP-binding</keyword>
<dbReference type="InterPro" id="IPR023299">
    <property type="entry name" value="ATPase_P-typ_cyto_dom_N"/>
</dbReference>
<feature type="domain" description="TRASH" evidence="11">
    <location>
        <begin position="15"/>
        <end position="52"/>
    </location>
</feature>
<dbReference type="InterPro" id="IPR044492">
    <property type="entry name" value="P_typ_ATPase_HD_dom"/>
</dbReference>
<dbReference type="InterPro" id="IPR001757">
    <property type="entry name" value="P_typ_ATPase"/>
</dbReference>
<dbReference type="SFLD" id="SFLDF00027">
    <property type="entry name" value="p-type_atpase"/>
    <property type="match status" value="1"/>
</dbReference>
<evidence type="ECO:0000256" key="9">
    <source>
        <dbReference type="ARBA" id="ARBA00023136"/>
    </source>
</evidence>
<keyword evidence="9 10" id="KW-0472">Membrane</keyword>
<organism evidence="12 13">
    <name type="scientific">Congregibacter variabilis</name>
    <dbReference type="NCBI Taxonomy" id="3081200"/>
    <lineage>
        <taxon>Bacteria</taxon>
        <taxon>Pseudomonadati</taxon>
        <taxon>Pseudomonadota</taxon>
        <taxon>Gammaproteobacteria</taxon>
        <taxon>Cellvibrionales</taxon>
        <taxon>Halieaceae</taxon>
        <taxon>Congregibacter</taxon>
    </lineage>
</organism>
<feature type="transmembrane region" description="Helical" evidence="10">
    <location>
        <begin position="716"/>
        <end position="735"/>
    </location>
</feature>
<evidence type="ECO:0000313" key="13">
    <source>
        <dbReference type="Proteomes" id="UP001626537"/>
    </source>
</evidence>
<dbReference type="SUPFAM" id="SSF81665">
    <property type="entry name" value="Calcium ATPase, transmembrane domain M"/>
    <property type="match status" value="1"/>
</dbReference>
<evidence type="ECO:0000256" key="6">
    <source>
        <dbReference type="ARBA" id="ARBA00022840"/>
    </source>
</evidence>
<dbReference type="NCBIfam" id="TIGR01511">
    <property type="entry name" value="ATPase-IB1_Cu"/>
    <property type="match status" value="1"/>
</dbReference>
<evidence type="ECO:0000256" key="8">
    <source>
        <dbReference type="ARBA" id="ARBA00022989"/>
    </source>
</evidence>
<dbReference type="InterPro" id="IPR008250">
    <property type="entry name" value="ATPase_P-typ_transduc_dom_A_sf"/>
</dbReference>
<evidence type="ECO:0000256" key="7">
    <source>
        <dbReference type="ARBA" id="ARBA00022967"/>
    </source>
</evidence>
<dbReference type="InterPro" id="IPR012348">
    <property type="entry name" value="RNR-like"/>
</dbReference>
<feature type="transmembrane region" description="Helical" evidence="10">
    <location>
        <begin position="146"/>
        <end position="164"/>
    </location>
</feature>
<comment type="subcellular location">
    <subcellularLocation>
        <location evidence="10">Cell membrane</location>
    </subcellularLocation>
    <subcellularLocation>
        <location evidence="1">Endomembrane system</location>
        <topology evidence="1">Multi-pass membrane protein</topology>
    </subcellularLocation>
</comment>
<evidence type="ECO:0000313" key="12">
    <source>
        <dbReference type="EMBL" id="WOJ92896.1"/>
    </source>
</evidence>
<dbReference type="PANTHER" id="PTHR43520:SF8">
    <property type="entry name" value="P-TYPE CU(+) TRANSPORTER"/>
    <property type="match status" value="1"/>
</dbReference>
<dbReference type="InterPro" id="IPR045800">
    <property type="entry name" value="HMBD"/>
</dbReference>
<keyword evidence="7" id="KW-1278">Translocase</keyword>
<feature type="transmembrane region" description="Helical" evidence="10">
    <location>
        <begin position="741"/>
        <end position="763"/>
    </location>
</feature>
<feature type="transmembrane region" description="Helical" evidence="10">
    <location>
        <begin position="215"/>
        <end position="233"/>
    </location>
</feature>
<proteinExistence type="inferred from homology"/>
<dbReference type="SUPFAM" id="SSF47240">
    <property type="entry name" value="Ferritin-like"/>
    <property type="match status" value="1"/>
</dbReference>
<evidence type="ECO:0000256" key="5">
    <source>
        <dbReference type="ARBA" id="ARBA00022741"/>
    </source>
</evidence>
<accession>A0ABZ0I462</accession>
<keyword evidence="8 10" id="KW-1133">Transmembrane helix</keyword>
<protein>
    <submittedName>
        <fullName evidence="12">Heavy metal translocating P-type ATPase</fullName>
    </submittedName>
</protein>
<dbReference type="EMBL" id="CP136864">
    <property type="protein sequence ID" value="WOJ92896.1"/>
    <property type="molecule type" value="Genomic_DNA"/>
</dbReference>
<evidence type="ECO:0000256" key="1">
    <source>
        <dbReference type="ARBA" id="ARBA00004127"/>
    </source>
</evidence>
<dbReference type="RefSeq" id="WP_407347554.1">
    <property type="nucleotide sequence ID" value="NZ_CP136864.1"/>
</dbReference>